<evidence type="ECO:0000259" key="6">
    <source>
        <dbReference type="Pfam" id="PF00590"/>
    </source>
</evidence>
<dbReference type="InterPro" id="IPR035996">
    <property type="entry name" value="4pyrrol_Methylase_sf"/>
</dbReference>
<reference evidence="7" key="1">
    <citation type="submission" date="2019-11" db="EMBL/GenBank/DDBJ databases">
        <authorList>
            <person name="Feng L."/>
        </authorList>
    </citation>
    <scope>NUCLEOTIDE SEQUENCE</scope>
    <source>
        <strain evidence="7">AundefinedLFYP135</strain>
    </source>
</reference>
<dbReference type="NCBIfam" id="TIGR02467">
    <property type="entry name" value="CbiE"/>
    <property type="match status" value="1"/>
</dbReference>
<dbReference type="Gene3D" id="3.40.50.150">
    <property type="entry name" value="Vaccinia Virus protein VP39"/>
    <property type="match status" value="1"/>
</dbReference>
<organism evidence="7">
    <name type="scientific">uncultured Anaerotruncus sp</name>
    <dbReference type="NCBI Taxonomy" id="905011"/>
    <lineage>
        <taxon>Bacteria</taxon>
        <taxon>Bacillati</taxon>
        <taxon>Bacillota</taxon>
        <taxon>Clostridia</taxon>
        <taxon>Eubacteriales</taxon>
        <taxon>Oscillospiraceae</taxon>
        <taxon>Anaerotruncus</taxon>
        <taxon>environmental samples</taxon>
    </lineage>
</organism>
<feature type="domain" description="Tetrapyrrole methylase" evidence="6">
    <location>
        <begin position="2"/>
        <end position="190"/>
    </location>
</feature>
<dbReference type="CDD" id="cd11644">
    <property type="entry name" value="Precorrin-6Y-MT"/>
    <property type="match status" value="1"/>
</dbReference>
<proteinExistence type="predicted"/>
<dbReference type="InterPro" id="IPR050714">
    <property type="entry name" value="Cobalamin_biosynth_MTase"/>
</dbReference>
<dbReference type="InterPro" id="IPR029063">
    <property type="entry name" value="SAM-dependent_MTases_sf"/>
</dbReference>
<protein>
    <submittedName>
        <fullName evidence="7">Putative cobalt-precorrin-6Y C(15)-methyltransferase [decarboxylating]</fullName>
        <ecNumber evidence="7">2.1.1.-</ecNumber>
    </submittedName>
</protein>
<dbReference type="InterPro" id="IPR014008">
    <property type="entry name" value="Cbl_synth_MTase_CbiT"/>
</dbReference>
<dbReference type="AlphaFoldDB" id="A0A6N2UK71"/>
<dbReference type="SUPFAM" id="SSF53335">
    <property type="entry name" value="S-adenosyl-L-methionine-dependent methyltransferases"/>
    <property type="match status" value="1"/>
</dbReference>
<accession>A0A6N2UK71</accession>
<keyword evidence="2" id="KW-0169">Cobalamin biosynthesis</keyword>
<dbReference type="Gene3D" id="3.40.1010.10">
    <property type="entry name" value="Cobalt-precorrin-4 Transmethylase, Domain 1"/>
    <property type="match status" value="1"/>
</dbReference>
<dbReference type="NCBIfam" id="TIGR02469">
    <property type="entry name" value="CbiT"/>
    <property type="match status" value="1"/>
</dbReference>
<dbReference type="GO" id="GO:0009236">
    <property type="term" value="P:cobalamin biosynthetic process"/>
    <property type="evidence" value="ECO:0007669"/>
    <property type="project" value="UniProtKB-UniPathway"/>
</dbReference>
<dbReference type="EC" id="2.1.1.-" evidence="7"/>
<evidence type="ECO:0000256" key="2">
    <source>
        <dbReference type="ARBA" id="ARBA00022573"/>
    </source>
</evidence>
<dbReference type="Gene3D" id="3.30.950.10">
    <property type="entry name" value="Methyltransferase, Cobalt-precorrin-4 Transmethylase, Domain 2"/>
    <property type="match status" value="1"/>
</dbReference>
<dbReference type="UniPathway" id="UPA00148"/>
<dbReference type="InterPro" id="IPR014777">
    <property type="entry name" value="4pyrrole_Mease_sub1"/>
</dbReference>
<dbReference type="GO" id="GO:0032259">
    <property type="term" value="P:methylation"/>
    <property type="evidence" value="ECO:0007669"/>
    <property type="project" value="UniProtKB-KW"/>
</dbReference>
<keyword evidence="3 7" id="KW-0489">Methyltransferase</keyword>
<dbReference type="Pfam" id="PF00590">
    <property type="entry name" value="TP_methylase"/>
    <property type="match status" value="1"/>
</dbReference>
<dbReference type="SUPFAM" id="SSF53790">
    <property type="entry name" value="Tetrapyrrole methylase"/>
    <property type="match status" value="1"/>
</dbReference>
<gene>
    <name evidence="7" type="primary">cbiT</name>
    <name evidence="7" type="ORF">AULFYP135_01872</name>
</gene>
<sequence length="406" mass="42939">MKVTLLGIGMGNGSLTGEAQAALREADVLLGARRVLDSIPGFCGERVATYAPGEILSFLQSHPGCRRAVVAYSGDTGFYSGARQLLPLLEEHGIPAEVLPGISTVQALAARLGIPWQEFCLVSAHGVDTDVLAPLLNHPSVFYLTGGKWTPGAICGEFCRAGLGDTLVTVASNLSYPEEEVVTATAKEIAHRPFPSLSALLARRQKPSFRREFGSFGIPDSAFLRGEVPMTKAEVRAVILSKLRLSPHSVAYDVGAGTGSVSVEMAFAAHWGRIYAIEENPAALELIAANRERFGAYNLEMVPGRAPGSLKPLPPPDAVFVGGSKGELQGILEAVLEKNPRCRVAISAVTLETLAQGTTLLTRLGLSGAEWVQIGVSRAKPLGSSHLLMAQNPIFLLAAGGEEPSW</sequence>
<dbReference type="InterPro" id="IPR014776">
    <property type="entry name" value="4pyrrole_Mease_sub2"/>
</dbReference>
<dbReference type="GO" id="GO:0008276">
    <property type="term" value="F:protein methyltransferase activity"/>
    <property type="evidence" value="ECO:0007669"/>
    <property type="project" value="InterPro"/>
</dbReference>
<keyword evidence="4 7" id="KW-0808">Transferase</keyword>
<dbReference type="CDD" id="cd02440">
    <property type="entry name" value="AdoMet_MTases"/>
    <property type="match status" value="1"/>
</dbReference>
<dbReference type="PANTHER" id="PTHR43182:SF1">
    <property type="entry name" value="COBALT-PRECORRIN-7 C(5)-METHYLTRANSFERASE"/>
    <property type="match status" value="1"/>
</dbReference>
<evidence type="ECO:0000256" key="4">
    <source>
        <dbReference type="ARBA" id="ARBA00022679"/>
    </source>
</evidence>
<comment type="pathway">
    <text evidence="1">Cofactor biosynthesis; adenosylcobalamin biosynthesis.</text>
</comment>
<evidence type="ECO:0000256" key="1">
    <source>
        <dbReference type="ARBA" id="ARBA00004953"/>
    </source>
</evidence>
<name>A0A6N2UK71_9FIRM</name>
<dbReference type="PANTHER" id="PTHR43182">
    <property type="entry name" value="COBALT-PRECORRIN-6B C(15)-METHYLTRANSFERASE (DECARBOXYLATING)"/>
    <property type="match status" value="1"/>
</dbReference>
<keyword evidence="5" id="KW-0949">S-adenosyl-L-methionine</keyword>
<evidence type="ECO:0000256" key="3">
    <source>
        <dbReference type="ARBA" id="ARBA00022603"/>
    </source>
</evidence>
<dbReference type="EMBL" id="CACRSL010000003">
    <property type="protein sequence ID" value="VYT15676.1"/>
    <property type="molecule type" value="Genomic_DNA"/>
</dbReference>
<dbReference type="InterPro" id="IPR012818">
    <property type="entry name" value="CbiE"/>
</dbReference>
<evidence type="ECO:0000313" key="7">
    <source>
        <dbReference type="EMBL" id="VYT15676.1"/>
    </source>
</evidence>
<evidence type="ECO:0000256" key="5">
    <source>
        <dbReference type="ARBA" id="ARBA00022691"/>
    </source>
</evidence>
<dbReference type="InterPro" id="IPR000878">
    <property type="entry name" value="4pyrrol_Mease"/>
</dbReference>